<dbReference type="EC" id="2.4.1.-" evidence="11"/>
<evidence type="ECO:0000256" key="4">
    <source>
        <dbReference type="ARBA" id="ARBA00022676"/>
    </source>
</evidence>
<dbReference type="SUPFAM" id="SSF53756">
    <property type="entry name" value="UDP-Glycosyltransferase/glycogen phosphorylase"/>
    <property type="match status" value="1"/>
</dbReference>
<gene>
    <name evidence="14" type="ORF">CVLEPA_LOCUS3142</name>
</gene>
<dbReference type="InterPro" id="IPR001503">
    <property type="entry name" value="Glyco_trans_10"/>
</dbReference>
<dbReference type="PANTHER" id="PTHR11929">
    <property type="entry name" value="ALPHA- 1,3 -FUCOSYLTRANSFERASE"/>
    <property type="match status" value="1"/>
</dbReference>
<evidence type="ECO:0000256" key="6">
    <source>
        <dbReference type="ARBA" id="ARBA00022692"/>
    </source>
</evidence>
<keyword evidence="9 11" id="KW-0472">Membrane</keyword>
<reference evidence="14 15" key="1">
    <citation type="submission" date="2024-02" db="EMBL/GenBank/DDBJ databases">
        <authorList>
            <person name="Daric V."/>
            <person name="Darras S."/>
        </authorList>
    </citation>
    <scope>NUCLEOTIDE SEQUENCE [LARGE SCALE GENOMIC DNA]</scope>
</reference>
<dbReference type="Gene3D" id="3.40.50.11660">
    <property type="entry name" value="Glycosyl transferase family 10, C-terminal domain"/>
    <property type="match status" value="1"/>
</dbReference>
<keyword evidence="15" id="KW-1185">Reference proteome</keyword>
<keyword evidence="8 11" id="KW-1133">Transmembrane helix</keyword>
<dbReference type="InterPro" id="IPR031481">
    <property type="entry name" value="Glyco_tran_10_N"/>
</dbReference>
<feature type="domain" description="Fucosyltransferase C-terminal" evidence="12">
    <location>
        <begin position="278"/>
        <end position="493"/>
    </location>
</feature>
<evidence type="ECO:0000313" key="14">
    <source>
        <dbReference type="EMBL" id="CAK8673348.1"/>
    </source>
</evidence>
<keyword evidence="6 11" id="KW-0812">Transmembrane</keyword>
<evidence type="ECO:0000256" key="2">
    <source>
        <dbReference type="ARBA" id="ARBA00004922"/>
    </source>
</evidence>
<evidence type="ECO:0000256" key="11">
    <source>
        <dbReference type="RuleBase" id="RU003832"/>
    </source>
</evidence>
<comment type="similarity">
    <text evidence="3 11">Belongs to the glycosyltransferase 10 family.</text>
</comment>
<protein>
    <recommendedName>
        <fullName evidence="11">Fucosyltransferase</fullName>
        <ecNumber evidence="11">2.4.1.-</ecNumber>
    </recommendedName>
</protein>
<feature type="domain" description="Fucosyltransferase N-terminal" evidence="13">
    <location>
        <begin position="86"/>
        <end position="212"/>
    </location>
</feature>
<dbReference type="InterPro" id="IPR038577">
    <property type="entry name" value="GT10-like_C_sf"/>
</dbReference>
<sequence>MQKAIWWSLLAAFSLTIVYFTFGLYYLKKGDAKVSPLQQAQITNQELSQVSSFFEEAKRKTQKIRITPFQNRSYIKEITTPNFLEEKVVLFWFVPYGNDRTVPLEYLLETNNVTISNFGKLIRVDSRLCGKCRLTFDRDLISKSDSVVFYVPDVNTRPSDLPHKASRREKQLYIWWLLESTAGIPFRTKAVPDFFFNLTMSVRRSSGVHSPYSTLPWILKMLWNKKFGQDIVKIFAKEKRVWLTRDLEKPIQSVPVDSYGTIYTNFRNVDSDIKPLLDKKKGLIAWIVSNCGNIPSSYLRFEYSDRLRENGLKIDQFGACSDISFPIRNRWDPFFHEVLSTYKFYLAFENAYHCNGYMTEKLWYNALYSGAVPIIFGPHKDDVSAALPPKSYIHTEDFKNPADLVKYIYYLDKNVTAYAEYLEWRTWVKFLDQNGELSSNLETNEEFNLLSKEQRKTILKYLNPTPSGFCGLCRKLHDQPSIDTYKIKSVNDWWEGTVRRECMDIDLARSMTGLKENTQ</sequence>
<keyword evidence="11" id="KW-0333">Golgi apparatus</keyword>
<keyword evidence="7" id="KW-0735">Signal-anchor</keyword>
<dbReference type="PANTHER" id="PTHR11929:SF145">
    <property type="entry name" value="ALPHA-(1,3)-FUCOSYLTRANSFERASE FUT-1"/>
    <property type="match status" value="1"/>
</dbReference>
<name>A0ABP0F3T9_CLALP</name>
<dbReference type="Pfam" id="PF17039">
    <property type="entry name" value="Glyco_tran_10_N"/>
    <property type="match status" value="1"/>
</dbReference>
<proteinExistence type="inferred from homology"/>
<comment type="subcellular location">
    <subcellularLocation>
        <location evidence="11">Golgi apparatus</location>
        <location evidence="11">Golgi stack membrane</location>
        <topology evidence="11">Single-pass type II membrane protein</topology>
    </subcellularLocation>
    <subcellularLocation>
        <location evidence="1">Membrane</location>
        <topology evidence="1">Single-pass membrane protein</topology>
    </subcellularLocation>
</comment>
<evidence type="ECO:0000256" key="1">
    <source>
        <dbReference type="ARBA" id="ARBA00004167"/>
    </source>
</evidence>
<comment type="caution">
    <text evidence="14">The sequence shown here is derived from an EMBL/GenBank/DDBJ whole genome shotgun (WGS) entry which is preliminary data.</text>
</comment>
<evidence type="ECO:0000259" key="13">
    <source>
        <dbReference type="Pfam" id="PF17039"/>
    </source>
</evidence>
<dbReference type="Pfam" id="PF00852">
    <property type="entry name" value="Glyco_transf_10"/>
    <property type="match status" value="1"/>
</dbReference>
<evidence type="ECO:0000259" key="12">
    <source>
        <dbReference type="Pfam" id="PF00852"/>
    </source>
</evidence>
<keyword evidence="10" id="KW-0325">Glycoprotein</keyword>
<keyword evidence="5 11" id="KW-0808">Transferase</keyword>
<accession>A0ABP0F3T9</accession>
<evidence type="ECO:0000313" key="15">
    <source>
        <dbReference type="Proteomes" id="UP001642483"/>
    </source>
</evidence>
<organism evidence="14 15">
    <name type="scientific">Clavelina lepadiformis</name>
    <name type="common">Light-bulb sea squirt</name>
    <name type="synonym">Ascidia lepadiformis</name>
    <dbReference type="NCBI Taxonomy" id="159417"/>
    <lineage>
        <taxon>Eukaryota</taxon>
        <taxon>Metazoa</taxon>
        <taxon>Chordata</taxon>
        <taxon>Tunicata</taxon>
        <taxon>Ascidiacea</taxon>
        <taxon>Aplousobranchia</taxon>
        <taxon>Clavelinidae</taxon>
        <taxon>Clavelina</taxon>
    </lineage>
</organism>
<evidence type="ECO:0000256" key="7">
    <source>
        <dbReference type="ARBA" id="ARBA00022968"/>
    </source>
</evidence>
<evidence type="ECO:0000256" key="5">
    <source>
        <dbReference type="ARBA" id="ARBA00022679"/>
    </source>
</evidence>
<dbReference type="EMBL" id="CAWYQH010000002">
    <property type="protein sequence ID" value="CAK8673348.1"/>
    <property type="molecule type" value="Genomic_DNA"/>
</dbReference>
<evidence type="ECO:0000256" key="3">
    <source>
        <dbReference type="ARBA" id="ARBA00008919"/>
    </source>
</evidence>
<evidence type="ECO:0000256" key="9">
    <source>
        <dbReference type="ARBA" id="ARBA00023136"/>
    </source>
</evidence>
<dbReference type="Proteomes" id="UP001642483">
    <property type="component" value="Unassembled WGS sequence"/>
</dbReference>
<evidence type="ECO:0000256" key="10">
    <source>
        <dbReference type="ARBA" id="ARBA00023180"/>
    </source>
</evidence>
<dbReference type="InterPro" id="IPR055270">
    <property type="entry name" value="Glyco_tran_10_C"/>
</dbReference>
<evidence type="ECO:0000256" key="8">
    <source>
        <dbReference type="ARBA" id="ARBA00022989"/>
    </source>
</evidence>
<keyword evidence="4 11" id="KW-0328">Glycosyltransferase</keyword>
<comment type="pathway">
    <text evidence="2">Protein modification; protein glycosylation.</text>
</comment>
<feature type="transmembrane region" description="Helical" evidence="11">
    <location>
        <begin position="6"/>
        <end position="27"/>
    </location>
</feature>